<reference evidence="4 7" key="3">
    <citation type="journal article" date="2018" name="Emerg. Microbes Infect.">
        <title>Phenotypic and molecular analysis of nontypeable Group B streptococci: identification of cps2a and hybrid cps2a/cps5 Group B streptococcal capsule gene clusters.</title>
        <authorList>
            <person name="Alhhazmi A."/>
            <person name="Tyrrell G.J."/>
        </authorList>
    </citation>
    <scope>NUCLEOTIDE SEQUENCE [LARGE SCALE GENOMIC DNA]</scope>
    <source>
        <strain evidence="4 7">PLGBS17</strain>
    </source>
</reference>
<dbReference type="Pfam" id="PF13508">
    <property type="entry name" value="Acetyltransf_7"/>
    <property type="match status" value="1"/>
</dbReference>
<evidence type="ECO:0000259" key="1">
    <source>
        <dbReference type="PROSITE" id="PS51186"/>
    </source>
</evidence>
<evidence type="ECO:0000313" key="4">
    <source>
        <dbReference type="EMBL" id="RDY79770.1"/>
    </source>
</evidence>
<dbReference type="GO" id="GO:0016747">
    <property type="term" value="F:acyltransferase activity, transferring groups other than amino-acyl groups"/>
    <property type="evidence" value="ECO:0007669"/>
    <property type="project" value="InterPro"/>
</dbReference>
<evidence type="ECO:0000313" key="2">
    <source>
        <dbReference type="EMBL" id="KLJ30630.1"/>
    </source>
</evidence>
<dbReference type="InterPro" id="IPR016181">
    <property type="entry name" value="Acyl_CoA_acyltransferase"/>
</dbReference>
<gene>
    <name evidence="3" type="ORF">AX245_04480</name>
    <name evidence="4" type="ORF">C4618_08620</name>
    <name evidence="2" type="ORF">WA45_01990</name>
</gene>
<dbReference type="EMBL" id="MAWT01000043">
    <property type="protein sequence ID" value="OCM70802.1"/>
    <property type="molecule type" value="Genomic_DNA"/>
</dbReference>
<dbReference type="RefSeq" id="WP_000559000.1">
    <property type="nucleotide sequence ID" value="NZ_AP018935.1"/>
</dbReference>
<dbReference type="InterPro" id="IPR000182">
    <property type="entry name" value="GNAT_dom"/>
</dbReference>
<dbReference type="Proteomes" id="UP000256718">
    <property type="component" value="Unassembled WGS sequence"/>
</dbReference>
<sequence>MHYKELLESSEKAYLETNRYKHFKNIIISERYFSNYISYKIMPTVSEFLQDMIYLADEQKDYQSDFAFVFFEENAELSSELQRTLSQQGFESEKHIIFTNSLNHLKLFEKEFDDITFTKLNENYLEKYLKFKYKQSIVYGEIYAKQMYNDNRVNLLNNNAKVYLAIKDNQIIGDVTAWDYGEYVEIDDFYVQESYRGQGIGTRLQFDASRGFKKVILISEEENRKMYEHQGYEEVAYYWTALRSPRK</sequence>
<keyword evidence="3" id="KW-0808">Transferase</keyword>
<dbReference type="Proteomes" id="UP000093122">
    <property type="component" value="Unassembled WGS sequence"/>
</dbReference>
<comment type="caution">
    <text evidence="3">The sequence shown here is derived from an EMBL/GenBank/DDBJ whole genome shotgun (WGS) entry which is preliminary data.</text>
</comment>
<accession>A0A0E1EH49</accession>
<dbReference type="SMR" id="A0A0E1EH49"/>
<evidence type="ECO:0000313" key="7">
    <source>
        <dbReference type="Proteomes" id="UP000256718"/>
    </source>
</evidence>
<dbReference type="CDD" id="cd04301">
    <property type="entry name" value="NAT_SF"/>
    <property type="match status" value="1"/>
</dbReference>
<feature type="domain" description="N-acetyltransferase" evidence="1">
    <location>
        <begin position="115"/>
        <end position="247"/>
    </location>
</feature>
<dbReference type="Proteomes" id="UP000035174">
    <property type="component" value="Unassembled WGS sequence"/>
</dbReference>
<dbReference type="EMBL" id="QHGZ01000184">
    <property type="protein sequence ID" value="RDY79770.1"/>
    <property type="molecule type" value="Genomic_DNA"/>
</dbReference>
<name>A0A0E1EH49_STRAG</name>
<proteinExistence type="predicted"/>
<dbReference type="SUPFAM" id="SSF55729">
    <property type="entry name" value="Acyl-CoA N-acyltransferases (Nat)"/>
    <property type="match status" value="1"/>
</dbReference>
<dbReference type="InterPro" id="IPR040549">
    <property type="entry name" value="DUF5613"/>
</dbReference>
<dbReference type="OMA" id="AYENAQP"/>
<dbReference type="AlphaFoldDB" id="A0A0E1EH49"/>
<reference evidence="3 6" key="2">
    <citation type="journal article" date="2016" name="Sci. Rep.">
        <title>Serotype IV Streptococcus agalactiae ST-452 has arisen from large genomic recombination events between CC23 and the hypervirulent CC17 lineages.</title>
        <authorList>
            <person name="Campisi E."/>
            <person name="Rinaudo C.D."/>
            <person name="Donati C."/>
            <person name="Barucco M."/>
            <person name="Torricelli G."/>
            <person name="Edwards M.S."/>
            <person name="Baker C.J."/>
            <person name="Margarit I."/>
            <person name="Rosini R."/>
        </authorList>
    </citation>
    <scope>NUCLEOTIDE SEQUENCE [LARGE SCALE GENOMIC DNA]</scope>
    <source>
        <strain evidence="3 6">CZ-PW-140</strain>
    </source>
</reference>
<dbReference type="Gene3D" id="3.40.630.30">
    <property type="match status" value="1"/>
</dbReference>
<evidence type="ECO:0000313" key="5">
    <source>
        <dbReference type="Proteomes" id="UP000035174"/>
    </source>
</evidence>
<evidence type="ECO:0000313" key="6">
    <source>
        <dbReference type="Proteomes" id="UP000093122"/>
    </source>
</evidence>
<reference evidence="2 5" key="1">
    <citation type="journal article" date="2015" name="PLoS ONE">
        <title>Genomic analysis reveals the molecular basis for capsule loss in the group B streptococcus population.</title>
        <authorList>
            <consortium name="DEVANI Consortium"/>
            <person name="Rosini R."/>
            <person name="Campisi E."/>
            <person name="De Chiara M."/>
            <person name="Tettelin H."/>
            <person name="Rinaudo D."/>
            <person name="Toniolo C."/>
            <person name="Metruccio M."/>
            <person name="Guidotti S."/>
            <person name="Sorensen U.B."/>
            <person name="Kilian M."/>
            <person name="Ramirez M."/>
            <person name="Janulczyk R."/>
            <person name="Donati C."/>
            <person name="Grandi G."/>
            <person name="Margarit I."/>
        </authorList>
    </citation>
    <scope>NUCLEOTIDE SEQUENCE [LARGE SCALE GENOMIC DNA]</scope>
    <source>
        <strain evidence="2 5">ES-PW-063</strain>
    </source>
</reference>
<evidence type="ECO:0000313" key="3">
    <source>
        <dbReference type="EMBL" id="OCM70802.1"/>
    </source>
</evidence>
<dbReference type="PROSITE" id="PS51186">
    <property type="entry name" value="GNAT"/>
    <property type="match status" value="1"/>
</dbReference>
<protein>
    <submittedName>
        <fullName evidence="4">GNAT family N-acetyltransferase</fullName>
    </submittedName>
    <submittedName>
        <fullName evidence="3">GNAT family acetyltransferase</fullName>
    </submittedName>
</protein>
<dbReference type="Pfam" id="PF18467">
    <property type="entry name" value="DUF5613"/>
    <property type="match status" value="1"/>
</dbReference>
<dbReference type="KEGG" id="sage:EN72_05440"/>
<organism evidence="3 6">
    <name type="scientific">Streptococcus agalactiae</name>
    <dbReference type="NCBI Taxonomy" id="1311"/>
    <lineage>
        <taxon>Bacteria</taxon>
        <taxon>Bacillati</taxon>
        <taxon>Bacillota</taxon>
        <taxon>Bacilli</taxon>
        <taxon>Lactobacillales</taxon>
        <taxon>Streptococcaceae</taxon>
        <taxon>Streptococcus</taxon>
    </lineage>
</organism>
<dbReference type="EMBL" id="LCVB01000013">
    <property type="protein sequence ID" value="KLJ30630.1"/>
    <property type="molecule type" value="Genomic_DNA"/>
</dbReference>